<accession>A0ABW2RSY0</accession>
<organism evidence="2 3">
    <name type="scientific">Rhodococcus daqingensis</name>
    <dbReference type="NCBI Taxonomy" id="2479363"/>
    <lineage>
        <taxon>Bacteria</taxon>
        <taxon>Bacillati</taxon>
        <taxon>Actinomycetota</taxon>
        <taxon>Actinomycetes</taxon>
        <taxon>Mycobacteriales</taxon>
        <taxon>Nocardiaceae</taxon>
        <taxon>Rhodococcus</taxon>
    </lineage>
</organism>
<gene>
    <name evidence="2" type="ORF">ACFQS9_02970</name>
</gene>
<dbReference type="PANTHER" id="PTHR41252:SF1">
    <property type="entry name" value="BLR2505 PROTEIN"/>
    <property type="match status" value="1"/>
</dbReference>
<dbReference type="InterPro" id="IPR037401">
    <property type="entry name" value="SnoaL-like"/>
</dbReference>
<dbReference type="EMBL" id="JBHTCS010000002">
    <property type="protein sequence ID" value="MFC7446845.1"/>
    <property type="molecule type" value="Genomic_DNA"/>
</dbReference>
<dbReference type="Gene3D" id="3.10.450.50">
    <property type="match status" value="1"/>
</dbReference>
<protein>
    <submittedName>
        <fullName evidence="2">Nuclear transport factor 2 family protein</fullName>
    </submittedName>
</protein>
<proteinExistence type="predicted"/>
<evidence type="ECO:0000313" key="2">
    <source>
        <dbReference type="EMBL" id="MFC7446845.1"/>
    </source>
</evidence>
<reference evidence="3" key="1">
    <citation type="journal article" date="2019" name="Int. J. Syst. Evol. Microbiol.">
        <title>The Global Catalogue of Microorganisms (GCM) 10K type strain sequencing project: providing services to taxonomists for standard genome sequencing and annotation.</title>
        <authorList>
            <consortium name="The Broad Institute Genomics Platform"/>
            <consortium name="The Broad Institute Genome Sequencing Center for Infectious Disease"/>
            <person name="Wu L."/>
            <person name="Ma J."/>
        </authorList>
    </citation>
    <scope>NUCLEOTIDE SEQUENCE [LARGE SCALE GENOMIC DNA]</scope>
    <source>
        <strain evidence="3">ICMP 19430</strain>
    </source>
</reference>
<name>A0ABW2RSY0_9NOCA</name>
<dbReference type="RefSeq" id="WP_378401385.1">
    <property type="nucleotide sequence ID" value="NZ_JBHTCS010000002.1"/>
</dbReference>
<dbReference type="Pfam" id="PF12680">
    <property type="entry name" value="SnoaL_2"/>
    <property type="match status" value="1"/>
</dbReference>
<dbReference type="PANTHER" id="PTHR41252">
    <property type="entry name" value="BLR2505 PROTEIN"/>
    <property type="match status" value="1"/>
</dbReference>
<feature type="domain" description="SnoaL-like" evidence="1">
    <location>
        <begin position="13"/>
        <end position="107"/>
    </location>
</feature>
<dbReference type="Proteomes" id="UP001596484">
    <property type="component" value="Unassembled WGS sequence"/>
</dbReference>
<sequence length="124" mass="13232">MSAEQNIEIAKKGYAAFAAGDAEAAMADLADDLEWIVPGNSAVSGSFHGKAEVGGLWMKMAEKSLTTTPQHYLADEERVVVLTQVSAGGESWDAADVLTYRDGKVVKFQTAGDTAKFEKVFGTR</sequence>
<dbReference type="InterPro" id="IPR032710">
    <property type="entry name" value="NTF2-like_dom_sf"/>
</dbReference>
<evidence type="ECO:0000259" key="1">
    <source>
        <dbReference type="Pfam" id="PF12680"/>
    </source>
</evidence>
<keyword evidence="3" id="KW-1185">Reference proteome</keyword>
<dbReference type="SUPFAM" id="SSF54427">
    <property type="entry name" value="NTF2-like"/>
    <property type="match status" value="1"/>
</dbReference>
<comment type="caution">
    <text evidence="2">The sequence shown here is derived from an EMBL/GenBank/DDBJ whole genome shotgun (WGS) entry which is preliminary data.</text>
</comment>
<evidence type="ECO:0000313" key="3">
    <source>
        <dbReference type="Proteomes" id="UP001596484"/>
    </source>
</evidence>